<organism evidence="2 3">
    <name type="scientific">Stephania yunnanensis</name>
    <dbReference type="NCBI Taxonomy" id="152371"/>
    <lineage>
        <taxon>Eukaryota</taxon>
        <taxon>Viridiplantae</taxon>
        <taxon>Streptophyta</taxon>
        <taxon>Embryophyta</taxon>
        <taxon>Tracheophyta</taxon>
        <taxon>Spermatophyta</taxon>
        <taxon>Magnoliopsida</taxon>
        <taxon>Ranunculales</taxon>
        <taxon>Menispermaceae</taxon>
        <taxon>Menispermoideae</taxon>
        <taxon>Cissampelideae</taxon>
        <taxon>Stephania</taxon>
    </lineage>
</organism>
<proteinExistence type="predicted"/>
<dbReference type="Proteomes" id="UP001420932">
    <property type="component" value="Unassembled WGS sequence"/>
</dbReference>
<feature type="region of interest" description="Disordered" evidence="1">
    <location>
        <begin position="55"/>
        <end position="115"/>
    </location>
</feature>
<reference evidence="2 3" key="1">
    <citation type="submission" date="2024-01" db="EMBL/GenBank/DDBJ databases">
        <title>Genome assemblies of Stephania.</title>
        <authorList>
            <person name="Yang L."/>
        </authorList>
    </citation>
    <scope>NUCLEOTIDE SEQUENCE [LARGE SCALE GENOMIC DNA]</scope>
    <source>
        <strain evidence="2">YNDBR</strain>
        <tissue evidence="2">Leaf</tissue>
    </source>
</reference>
<dbReference type="EMBL" id="JBBNAF010000012">
    <property type="protein sequence ID" value="KAK9092567.1"/>
    <property type="molecule type" value="Genomic_DNA"/>
</dbReference>
<comment type="caution">
    <text evidence="2">The sequence shown here is derived from an EMBL/GenBank/DDBJ whole genome shotgun (WGS) entry which is preliminary data.</text>
</comment>
<gene>
    <name evidence="2" type="ORF">Syun_027478</name>
</gene>
<dbReference type="PANTHER" id="PTHR31717:SF60">
    <property type="entry name" value="B-BOX TYPE ZINC FINGER FAMILY PROTEIN"/>
    <property type="match status" value="1"/>
</dbReference>
<name>A0AAP0EKS1_9MAGN</name>
<feature type="compositionally biased region" description="Acidic residues" evidence="1">
    <location>
        <begin position="101"/>
        <end position="115"/>
    </location>
</feature>
<evidence type="ECO:0000313" key="3">
    <source>
        <dbReference type="Proteomes" id="UP001420932"/>
    </source>
</evidence>
<accession>A0AAP0EKS1</accession>
<evidence type="ECO:0000256" key="1">
    <source>
        <dbReference type="SAM" id="MobiDB-lite"/>
    </source>
</evidence>
<feature type="compositionally biased region" description="Acidic residues" evidence="1">
    <location>
        <begin position="63"/>
        <end position="74"/>
    </location>
</feature>
<sequence>MYWNRIKRGWDCDSKVHRINFLVARHTSSLLCLRATTGVKLGPKAVSVCERCMKGNERGGGVADEETSVSEESESSALWRDGAACEQRSMQRKERGGGVAENDDDESGDEIDRDDDATVVAIVMATMMRGAVKGLGGGGLRREGTRSMSFAF</sequence>
<keyword evidence="3" id="KW-1185">Reference proteome</keyword>
<protein>
    <submittedName>
        <fullName evidence="2">Uncharacterized protein</fullName>
    </submittedName>
</protein>
<dbReference type="PANTHER" id="PTHR31717">
    <property type="entry name" value="ZINC FINGER PROTEIN CONSTANS-LIKE 10"/>
    <property type="match status" value="1"/>
</dbReference>
<dbReference type="AlphaFoldDB" id="A0AAP0EKS1"/>
<evidence type="ECO:0000313" key="2">
    <source>
        <dbReference type="EMBL" id="KAK9092567.1"/>
    </source>
</evidence>